<evidence type="ECO:0000256" key="1">
    <source>
        <dbReference type="ARBA" id="ARBA00023015"/>
    </source>
</evidence>
<sequence>MQEKLSIKHIANLVGTSITTVSFVLNGKAKEKHISEKLTEKILQVVAELDYQPNSIARSLRTGKTKIIGFLVDDISKPFFSGIARVIDQKASARGYKIIFSSTGNDKKRISEILNIFKDRHVDGYIVAIAEGLEEEIGKLISGKAPVVFFDRYLPELDADYVLTDNFQSTATASQHLLDNGFKNIGFVTIDTEQQQMLDRLQGYTDTVKRAKAKPQVLKIKYTNSEDSTEKIKSFLQDNPELDAVIFAANYLTMDGLRLSRIGEEQLLSSKAILSFDDFELLEFISPSITAIEQPIEELAENIVQLLLKKLNAGDVKNGGERSVLKINAKLNVRQSTKGLVN</sequence>
<dbReference type="InterPro" id="IPR001761">
    <property type="entry name" value="Peripla_BP/Lac1_sug-bd_dom"/>
</dbReference>
<dbReference type="RefSeq" id="WP_378981830.1">
    <property type="nucleotide sequence ID" value="NZ_JBHSBW010000007.1"/>
</dbReference>
<dbReference type="PANTHER" id="PTHR30146">
    <property type="entry name" value="LACI-RELATED TRANSCRIPTIONAL REPRESSOR"/>
    <property type="match status" value="1"/>
</dbReference>
<dbReference type="PROSITE" id="PS50932">
    <property type="entry name" value="HTH_LACI_2"/>
    <property type="match status" value="1"/>
</dbReference>
<feature type="domain" description="HTH lacI-type" evidence="4">
    <location>
        <begin position="5"/>
        <end position="62"/>
    </location>
</feature>
<dbReference type="InterPro" id="IPR000843">
    <property type="entry name" value="HTH_LacI"/>
</dbReference>
<dbReference type="Proteomes" id="UP001595789">
    <property type="component" value="Unassembled WGS sequence"/>
</dbReference>
<evidence type="ECO:0000256" key="2">
    <source>
        <dbReference type="ARBA" id="ARBA00023125"/>
    </source>
</evidence>
<proteinExistence type="predicted"/>
<name>A0ABV8P4P0_9SPHI</name>
<dbReference type="SUPFAM" id="SSF53822">
    <property type="entry name" value="Periplasmic binding protein-like I"/>
    <property type="match status" value="1"/>
</dbReference>
<keyword evidence="3" id="KW-0804">Transcription</keyword>
<evidence type="ECO:0000313" key="5">
    <source>
        <dbReference type="EMBL" id="MFC4210234.1"/>
    </source>
</evidence>
<dbReference type="Gene3D" id="3.40.50.2300">
    <property type="match status" value="2"/>
</dbReference>
<dbReference type="InterPro" id="IPR010982">
    <property type="entry name" value="Lambda_DNA-bd_dom_sf"/>
</dbReference>
<gene>
    <name evidence="5" type="ORF">ACFOWA_03515</name>
</gene>
<dbReference type="SUPFAM" id="SSF47413">
    <property type="entry name" value="lambda repressor-like DNA-binding domains"/>
    <property type="match status" value="1"/>
</dbReference>
<dbReference type="Pfam" id="PF00532">
    <property type="entry name" value="Peripla_BP_1"/>
    <property type="match status" value="1"/>
</dbReference>
<keyword evidence="1" id="KW-0805">Transcription regulation</keyword>
<dbReference type="EMBL" id="JBHSBW010000007">
    <property type="protein sequence ID" value="MFC4210234.1"/>
    <property type="molecule type" value="Genomic_DNA"/>
</dbReference>
<organism evidence="5 6">
    <name type="scientific">Pedobacter lithocola</name>
    <dbReference type="NCBI Taxonomy" id="1908239"/>
    <lineage>
        <taxon>Bacteria</taxon>
        <taxon>Pseudomonadati</taxon>
        <taxon>Bacteroidota</taxon>
        <taxon>Sphingobacteriia</taxon>
        <taxon>Sphingobacteriales</taxon>
        <taxon>Sphingobacteriaceae</taxon>
        <taxon>Pedobacter</taxon>
    </lineage>
</organism>
<evidence type="ECO:0000313" key="6">
    <source>
        <dbReference type="Proteomes" id="UP001595789"/>
    </source>
</evidence>
<dbReference type="SMART" id="SM00354">
    <property type="entry name" value="HTH_LACI"/>
    <property type="match status" value="1"/>
</dbReference>
<evidence type="ECO:0000256" key="3">
    <source>
        <dbReference type="ARBA" id="ARBA00023163"/>
    </source>
</evidence>
<dbReference type="Gene3D" id="1.10.260.40">
    <property type="entry name" value="lambda repressor-like DNA-binding domains"/>
    <property type="match status" value="1"/>
</dbReference>
<reference evidence="6" key="1">
    <citation type="journal article" date="2019" name="Int. J. Syst. Evol. Microbiol.">
        <title>The Global Catalogue of Microorganisms (GCM) 10K type strain sequencing project: providing services to taxonomists for standard genome sequencing and annotation.</title>
        <authorList>
            <consortium name="The Broad Institute Genomics Platform"/>
            <consortium name="The Broad Institute Genome Sequencing Center for Infectious Disease"/>
            <person name="Wu L."/>
            <person name="Ma J."/>
        </authorList>
    </citation>
    <scope>NUCLEOTIDE SEQUENCE [LARGE SCALE GENOMIC DNA]</scope>
    <source>
        <strain evidence="6">CCM 8691</strain>
    </source>
</reference>
<dbReference type="GO" id="GO:0003677">
    <property type="term" value="F:DNA binding"/>
    <property type="evidence" value="ECO:0007669"/>
    <property type="project" value="UniProtKB-KW"/>
</dbReference>
<dbReference type="PANTHER" id="PTHR30146:SF109">
    <property type="entry name" value="HTH-TYPE TRANSCRIPTIONAL REGULATOR GALS"/>
    <property type="match status" value="1"/>
</dbReference>
<keyword evidence="6" id="KW-1185">Reference proteome</keyword>
<evidence type="ECO:0000259" key="4">
    <source>
        <dbReference type="PROSITE" id="PS50932"/>
    </source>
</evidence>
<dbReference type="InterPro" id="IPR028082">
    <property type="entry name" value="Peripla_BP_I"/>
</dbReference>
<protein>
    <submittedName>
        <fullName evidence="5">LacI family DNA-binding transcriptional regulator</fullName>
    </submittedName>
</protein>
<keyword evidence="2 5" id="KW-0238">DNA-binding</keyword>
<accession>A0ABV8P4P0</accession>
<dbReference type="CDD" id="cd01392">
    <property type="entry name" value="HTH_LacI"/>
    <property type="match status" value="1"/>
</dbReference>
<comment type="caution">
    <text evidence="5">The sequence shown here is derived from an EMBL/GenBank/DDBJ whole genome shotgun (WGS) entry which is preliminary data.</text>
</comment>
<dbReference type="Pfam" id="PF00356">
    <property type="entry name" value="LacI"/>
    <property type="match status" value="1"/>
</dbReference>